<dbReference type="InterPro" id="IPR002495">
    <property type="entry name" value="Glyco_trans_8"/>
</dbReference>
<dbReference type="Proteomes" id="UP001497522">
    <property type="component" value="Chromosome 5"/>
</dbReference>
<keyword evidence="4" id="KW-0472">Membrane</keyword>
<keyword evidence="6" id="KW-1185">Reference proteome</keyword>
<dbReference type="InterPro" id="IPR029044">
    <property type="entry name" value="Nucleotide-diphossugar_trans"/>
</dbReference>
<comment type="pathway">
    <text evidence="1 4">Glycan metabolism; pectin biosynthesis.</text>
</comment>
<dbReference type="Gene3D" id="3.90.550.10">
    <property type="entry name" value="Spore Coat Polysaccharide Biosynthesis Protein SpsA, Chain A"/>
    <property type="match status" value="1"/>
</dbReference>
<gene>
    <name evidence="5" type="ORF">CSSPJE1EN2_LOCUS17995</name>
</gene>
<name>A0ABP1BJH5_9BRYO</name>
<comment type="similarity">
    <text evidence="2 4">Belongs to the glycosyltransferase 8 family.</text>
</comment>
<comment type="subcellular location">
    <subcellularLocation>
        <location evidence="4">Golgi apparatus membrane</location>
        <topology evidence="4">Single-pass type II membrane protein</topology>
    </subcellularLocation>
</comment>
<keyword evidence="4" id="KW-0961">Cell wall biogenesis/degradation</keyword>
<dbReference type="InterPro" id="IPR029993">
    <property type="entry name" value="GAUT"/>
</dbReference>
<dbReference type="Pfam" id="PF25557">
    <property type="entry name" value="GAUT_1"/>
    <property type="match status" value="1"/>
</dbReference>
<organism evidence="5 6">
    <name type="scientific">Sphagnum jensenii</name>
    <dbReference type="NCBI Taxonomy" id="128206"/>
    <lineage>
        <taxon>Eukaryota</taxon>
        <taxon>Viridiplantae</taxon>
        <taxon>Streptophyta</taxon>
        <taxon>Embryophyta</taxon>
        <taxon>Bryophyta</taxon>
        <taxon>Sphagnophytina</taxon>
        <taxon>Sphagnopsida</taxon>
        <taxon>Sphagnales</taxon>
        <taxon>Sphagnaceae</taxon>
        <taxon>Sphagnum</taxon>
    </lineage>
</organism>
<dbReference type="CDD" id="cd06429">
    <property type="entry name" value="GT8_like_1"/>
    <property type="match status" value="1"/>
</dbReference>
<evidence type="ECO:0000313" key="5">
    <source>
        <dbReference type="EMBL" id="CAK9875773.1"/>
    </source>
</evidence>
<dbReference type="PANTHER" id="PTHR32116:SF20">
    <property type="entry name" value="HEXOSYLTRANSFERASE GAUT11"/>
    <property type="match status" value="1"/>
</dbReference>
<evidence type="ECO:0000256" key="4">
    <source>
        <dbReference type="RuleBase" id="RU362027"/>
    </source>
</evidence>
<proteinExistence type="inferred from homology"/>
<keyword evidence="4" id="KW-1133">Transmembrane helix</keyword>
<dbReference type="EC" id="2.4.1.-" evidence="4"/>
<dbReference type="PANTHER" id="PTHR32116">
    <property type="entry name" value="GALACTURONOSYLTRANSFERASE 4-RELATED"/>
    <property type="match status" value="1"/>
</dbReference>
<protein>
    <recommendedName>
        <fullName evidence="4">Hexosyltransferase</fullName>
        <ecNumber evidence="4">2.4.1.-</ecNumber>
    </recommendedName>
</protein>
<evidence type="ECO:0000256" key="1">
    <source>
        <dbReference type="ARBA" id="ARBA00004877"/>
    </source>
</evidence>
<keyword evidence="4" id="KW-0333">Golgi apparatus</keyword>
<reference evidence="5" key="1">
    <citation type="submission" date="2024-03" db="EMBL/GenBank/DDBJ databases">
        <authorList>
            <consortium name="ELIXIR-Norway"/>
            <consortium name="Elixir Norway"/>
        </authorList>
    </citation>
    <scope>NUCLEOTIDE SEQUENCE</scope>
</reference>
<evidence type="ECO:0000256" key="3">
    <source>
        <dbReference type="ARBA" id="ARBA00022676"/>
    </source>
</evidence>
<feature type="transmembrane region" description="Helical" evidence="4">
    <location>
        <begin position="54"/>
        <end position="74"/>
    </location>
</feature>
<dbReference type="SUPFAM" id="SSF53448">
    <property type="entry name" value="Nucleotide-diphospho-sugar transferases"/>
    <property type="match status" value="1"/>
</dbReference>
<accession>A0ABP1BJH5</accession>
<keyword evidence="3 4" id="KW-0808">Transferase</keyword>
<keyword evidence="4" id="KW-0812">Transmembrane</keyword>
<evidence type="ECO:0000313" key="6">
    <source>
        <dbReference type="Proteomes" id="UP001497522"/>
    </source>
</evidence>
<dbReference type="EMBL" id="OZ023706">
    <property type="protein sequence ID" value="CAK9875773.1"/>
    <property type="molecule type" value="Genomic_DNA"/>
</dbReference>
<sequence>MRLEKKEIFVGLNGINIGKENGLRAGLYNSPNSSGGQRRKSMEWRNYSRRHPNCTLFLLIAVLGWLYSSVSLSWRALVISCGLSVQPDRTETMDDTGEGVLSPNSLSRQLADQMTLCKSYAVIAKENSNLELAWHLSAQIRASQQLLSLAATRGTPITWDEAEPIMREMSSLIYQAKELHYDSATMLMKLKAEMQALEEMANTAATQSATFGQLAAEAVPKSLYCLSLRLAIKWATDADLREKVIKEQKQVAPALVNNNLLHFCVFSDNVLGASVVVNSTIMNARSPERLVFHVVTDAVNYGAMQTWFSINDFKDVVIEIKTVESFTWLNASYVPVLKQLQDAETQSYYFRSTGQNEGEAQKTALKFRNPKYLSMLNHLRFYIPEVYPELDKVVFLDDDVVVQRDLTELFSLNLHNNVNGAVETCLESFHRFHKYLNFSHPKIKSHFDPDACGWAFGMNVFDLVRWRQEGVTARYHYWQEQNVDRTLWKLGTLPAGLLAFYGLTEPLDRRWHILGLGYDANIDAELIENGAVVHYNGNMKPWLKLAMSRYKPVWEKYVDYQNAYLQQCNFH</sequence>
<keyword evidence="3 4" id="KW-0328">Glycosyltransferase</keyword>
<dbReference type="Pfam" id="PF01501">
    <property type="entry name" value="Glyco_transf_8"/>
    <property type="match status" value="1"/>
</dbReference>
<evidence type="ECO:0000256" key="2">
    <source>
        <dbReference type="ARBA" id="ARBA00006351"/>
    </source>
</evidence>